<dbReference type="InterPro" id="IPR036582">
    <property type="entry name" value="Mao_N_sf"/>
</dbReference>
<evidence type="ECO:0000313" key="3">
    <source>
        <dbReference type="Proteomes" id="UP000608420"/>
    </source>
</evidence>
<evidence type="ECO:0000313" key="2">
    <source>
        <dbReference type="EMBL" id="GGG02761.1"/>
    </source>
</evidence>
<dbReference type="RefSeq" id="WP_120462947.1">
    <property type="nucleotide sequence ID" value="NZ_BMIW01000017.1"/>
</dbReference>
<dbReference type="SUPFAM" id="SSF55383">
    <property type="entry name" value="Copper amine oxidase, domain N"/>
    <property type="match status" value="1"/>
</dbReference>
<keyword evidence="3" id="KW-1185">Reference proteome</keyword>
<organism evidence="2 3">
    <name type="scientific">Paenibacillus aceti</name>
    <dbReference type="NCBI Taxonomy" id="1820010"/>
    <lineage>
        <taxon>Bacteria</taxon>
        <taxon>Bacillati</taxon>
        <taxon>Bacillota</taxon>
        <taxon>Bacilli</taxon>
        <taxon>Bacillales</taxon>
        <taxon>Paenibacillaceae</taxon>
        <taxon>Paenibacillus</taxon>
    </lineage>
</organism>
<name>A0ABQ1VWE8_9BACL</name>
<sequence>MKLKKISLILMSMVLIFVMAPGLSSAAGKAKLSLRVELNGERIIFPDAQPYVDKQNRVQVPVRFVSEALGAKVGWKNKTKEVTIEHDETKLILTIGNKAYKINDSTKLMDTAAIRKANRTFVPLRFVSEGLGAKVKWDSSNYMVSITTGTVTTASGEKVEDDPTKPGSKNFDWDAWEATRSIEGKTDKLTTEGFSYYSVYKSGLLPGVSHYKPEYGNTRTILSINMTVGNIEGDDLEAQAKDLEEILLQQVNEETVDEVMKYVREKKNREDILLEKTFKDDTYKIVVESRYWRDVNIEIWYK</sequence>
<comment type="caution">
    <text evidence="2">The sequence shown here is derived from an EMBL/GenBank/DDBJ whole genome shotgun (WGS) entry which is preliminary data.</text>
</comment>
<protein>
    <recommendedName>
        <fullName evidence="1">Copper amine oxidase-like N-terminal domain-containing protein</fullName>
    </recommendedName>
</protein>
<dbReference type="Proteomes" id="UP000608420">
    <property type="component" value="Unassembled WGS sequence"/>
</dbReference>
<reference evidence="3" key="1">
    <citation type="journal article" date="2019" name="Int. J. Syst. Evol. Microbiol.">
        <title>The Global Catalogue of Microorganisms (GCM) 10K type strain sequencing project: providing services to taxonomists for standard genome sequencing and annotation.</title>
        <authorList>
            <consortium name="The Broad Institute Genomics Platform"/>
            <consortium name="The Broad Institute Genome Sequencing Center for Infectious Disease"/>
            <person name="Wu L."/>
            <person name="Ma J."/>
        </authorList>
    </citation>
    <scope>NUCLEOTIDE SEQUENCE [LARGE SCALE GENOMIC DNA]</scope>
    <source>
        <strain evidence="3">CGMCC 1.15420</strain>
    </source>
</reference>
<accession>A0ABQ1VWE8</accession>
<feature type="domain" description="Copper amine oxidase-like N-terminal" evidence="1">
    <location>
        <begin position="38"/>
        <end position="146"/>
    </location>
</feature>
<proteinExistence type="predicted"/>
<dbReference type="Pfam" id="PF07833">
    <property type="entry name" value="Cu_amine_oxidN1"/>
    <property type="match status" value="1"/>
</dbReference>
<dbReference type="Gene3D" id="3.30.457.10">
    <property type="entry name" value="Copper amine oxidase-like, N-terminal domain"/>
    <property type="match status" value="1"/>
</dbReference>
<gene>
    <name evidence="2" type="ORF">GCM10010913_25620</name>
</gene>
<evidence type="ECO:0000259" key="1">
    <source>
        <dbReference type="Pfam" id="PF07833"/>
    </source>
</evidence>
<dbReference type="EMBL" id="BMIW01000017">
    <property type="protein sequence ID" value="GGG02761.1"/>
    <property type="molecule type" value="Genomic_DNA"/>
</dbReference>
<dbReference type="InterPro" id="IPR012854">
    <property type="entry name" value="Cu_amine_oxidase-like_N"/>
</dbReference>